<protein>
    <submittedName>
        <fullName evidence="1">Uncharacterized protein</fullName>
    </submittedName>
</protein>
<dbReference type="PANTHER" id="PTHR43544">
    <property type="entry name" value="SHORT-CHAIN DEHYDROGENASE/REDUCTASE"/>
    <property type="match status" value="1"/>
</dbReference>
<dbReference type="GeneID" id="17264752"/>
<dbReference type="InterPro" id="IPR036291">
    <property type="entry name" value="NAD(P)-bd_dom_sf"/>
</dbReference>
<dbReference type="eggNOG" id="KOG1611">
    <property type="taxonomic scope" value="Eukaryota"/>
</dbReference>
<dbReference type="GO" id="GO:0016491">
    <property type="term" value="F:oxidoreductase activity"/>
    <property type="evidence" value="ECO:0007669"/>
    <property type="project" value="TreeGrafter"/>
</dbReference>
<organism evidence="1 2">
    <name type="scientific">Emiliania huxleyi (strain CCMP1516)</name>
    <dbReference type="NCBI Taxonomy" id="280463"/>
    <lineage>
        <taxon>Eukaryota</taxon>
        <taxon>Haptista</taxon>
        <taxon>Haptophyta</taxon>
        <taxon>Prymnesiophyceae</taxon>
        <taxon>Isochrysidales</taxon>
        <taxon>Noelaerhabdaceae</taxon>
        <taxon>Emiliania</taxon>
    </lineage>
</organism>
<dbReference type="Pfam" id="PF00106">
    <property type="entry name" value="adh_short"/>
    <property type="match status" value="1"/>
</dbReference>
<dbReference type="Gene3D" id="3.40.50.720">
    <property type="entry name" value="NAD(P)-binding Rossmann-like Domain"/>
    <property type="match status" value="1"/>
</dbReference>
<dbReference type="AlphaFoldDB" id="A0A0D3J6S1"/>
<dbReference type="HOGENOM" id="CLU_010194_9_7_1"/>
<dbReference type="InterPro" id="IPR002347">
    <property type="entry name" value="SDR_fam"/>
</dbReference>
<dbReference type="EnsemblProtists" id="EOD19206">
    <property type="protein sequence ID" value="EOD19206"/>
    <property type="gene ID" value="EMIHUDRAFT_75506"/>
</dbReference>
<dbReference type="PANTHER" id="PTHR43544:SF12">
    <property type="entry name" value="NAD(P)-BINDING ROSSMANN-FOLD SUPERFAMILY PROTEIN"/>
    <property type="match status" value="1"/>
</dbReference>
<dbReference type="RefSeq" id="XP_005757327.1">
    <property type="nucleotide sequence ID" value="XM_005757270.1"/>
</dbReference>
<accession>A0A0D3J6S1</accession>
<dbReference type="RefSeq" id="XP_005771635.1">
    <property type="nucleotide sequence ID" value="XM_005771578.1"/>
</dbReference>
<dbReference type="SUPFAM" id="SSF51735">
    <property type="entry name" value="NAD(P)-binding Rossmann-fold domains"/>
    <property type="match status" value="1"/>
</dbReference>
<dbReference type="OMA" id="HRNVPKD"/>
<dbReference type="KEGG" id="ehx:EMIHUDRAFT_75506"/>
<keyword evidence="2" id="KW-1185">Reference proteome</keyword>
<reference evidence="1" key="2">
    <citation type="submission" date="2024-10" db="UniProtKB">
        <authorList>
            <consortium name="EnsemblProtists"/>
        </authorList>
    </citation>
    <scope>IDENTIFICATION</scope>
</reference>
<dbReference type="PRINTS" id="PR00081">
    <property type="entry name" value="GDHRDH"/>
</dbReference>
<dbReference type="PaxDb" id="2903-EOD04898"/>
<dbReference type="KEGG" id="ehx:EMIHUDRAFT_77459"/>
<dbReference type="GO" id="GO:0005737">
    <property type="term" value="C:cytoplasm"/>
    <property type="evidence" value="ECO:0007669"/>
    <property type="project" value="TreeGrafter"/>
</dbReference>
<proteinExistence type="predicted"/>
<dbReference type="InterPro" id="IPR051468">
    <property type="entry name" value="Fungal_SecMetab_SDRs"/>
</dbReference>
<evidence type="ECO:0000313" key="1">
    <source>
        <dbReference type="EnsemblProtists" id="EOD19206"/>
    </source>
</evidence>
<evidence type="ECO:0000313" key="2">
    <source>
        <dbReference type="Proteomes" id="UP000013827"/>
    </source>
</evidence>
<dbReference type="EnsemblProtists" id="EOD04898">
    <property type="protein sequence ID" value="EOD04898"/>
    <property type="gene ID" value="EMIHUDRAFT_77459"/>
</dbReference>
<dbReference type="GeneID" id="17251048"/>
<dbReference type="Proteomes" id="UP000013827">
    <property type="component" value="Unassembled WGS sequence"/>
</dbReference>
<name>A0A0D3J6S1_EMIH1</name>
<sequence length="266" mass="28077">MKLVVVSGASRGLGLGFASQLLRRAPQSTIVAASRSGTSDGLERLMSEYPGRILPVACDVTEQASTRALTEQLKADLGGAKVDLLLNVAGKLHGGQSSAAAETLPSEYMPERSLGSIDATAMQSVFATNALGPPVLRAAFRTLSGAVRHARRVGAIVANLSARVGSIGDNRHLNSAGPYQEKRDQAALNMATVNMAIELRRRDVYAVSLHPGTADTGLSVPFQKNVRPEKLFTVEYSTASMLDVLDGLSPSDSGAFFDYAGARVEY</sequence>
<reference evidence="2" key="1">
    <citation type="journal article" date="2013" name="Nature">
        <title>Pan genome of the phytoplankton Emiliania underpins its global distribution.</title>
        <authorList>
            <person name="Read B.A."/>
            <person name="Kegel J."/>
            <person name="Klute M.J."/>
            <person name="Kuo A."/>
            <person name="Lefebvre S.C."/>
            <person name="Maumus F."/>
            <person name="Mayer C."/>
            <person name="Miller J."/>
            <person name="Monier A."/>
            <person name="Salamov A."/>
            <person name="Young J."/>
            <person name="Aguilar M."/>
            <person name="Claverie J.M."/>
            <person name="Frickenhaus S."/>
            <person name="Gonzalez K."/>
            <person name="Herman E.K."/>
            <person name="Lin Y.C."/>
            <person name="Napier J."/>
            <person name="Ogata H."/>
            <person name="Sarno A.F."/>
            <person name="Shmutz J."/>
            <person name="Schroeder D."/>
            <person name="de Vargas C."/>
            <person name="Verret F."/>
            <person name="von Dassow P."/>
            <person name="Valentin K."/>
            <person name="Van de Peer Y."/>
            <person name="Wheeler G."/>
            <person name="Dacks J.B."/>
            <person name="Delwiche C.F."/>
            <person name="Dyhrman S.T."/>
            <person name="Glockner G."/>
            <person name="John U."/>
            <person name="Richards T."/>
            <person name="Worden A.Z."/>
            <person name="Zhang X."/>
            <person name="Grigoriev I.V."/>
            <person name="Allen A.E."/>
            <person name="Bidle K."/>
            <person name="Borodovsky M."/>
            <person name="Bowler C."/>
            <person name="Brownlee C."/>
            <person name="Cock J.M."/>
            <person name="Elias M."/>
            <person name="Gladyshev V.N."/>
            <person name="Groth M."/>
            <person name="Guda C."/>
            <person name="Hadaegh A."/>
            <person name="Iglesias-Rodriguez M.D."/>
            <person name="Jenkins J."/>
            <person name="Jones B.M."/>
            <person name="Lawson T."/>
            <person name="Leese F."/>
            <person name="Lindquist E."/>
            <person name="Lobanov A."/>
            <person name="Lomsadze A."/>
            <person name="Malik S.B."/>
            <person name="Marsh M.E."/>
            <person name="Mackinder L."/>
            <person name="Mock T."/>
            <person name="Mueller-Roeber B."/>
            <person name="Pagarete A."/>
            <person name="Parker M."/>
            <person name="Probert I."/>
            <person name="Quesneville H."/>
            <person name="Raines C."/>
            <person name="Rensing S.A."/>
            <person name="Riano-Pachon D.M."/>
            <person name="Richier S."/>
            <person name="Rokitta S."/>
            <person name="Shiraiwa Y."/>
            <person name="Soanes D.M."/>
            <person name="van der Giezen M."/>
            <person name="Wahlund T.M."/>
            <person name="Williams B."/>
            <person name="Wilson W."/>
            <person name="Wolfe G."/>
            <person name="Wurch L.L."/>
        </authorList>
    </citation>
    <scope>NUCLEOTIDE SEQUENCE</scope>
</reference>